<sequence>MNVRVAELDIDPVQLDAYKAALREEIETSIRVEPGVLALYAVSERDNPARIRIFEVYASDEAYRAHLETPHFLKYKTGTQHMVRSLRLVETDPVMLGTKAK</sequence>
<reference evidence="2 3" key="1">
    <citation type="submission" date="2021-01" db="EMBL/GenBank/DDBJ databases">
        <title>Belnapia mucosa sp. nov. and Belnapia arida sp. nov., isolated from the Tabernas Desert (Almeria, Spain).</title>
        <authorList>
            <person name="Molina-Menor E."/>
            <person name="Vidal-Verdu A."/>
            <person name="Calonge A."/>
            <person name="Satari L."/>
            <person name="Pereto J."/>
            <person name="Porcar M."/>
        </authorList>
    </citation>
    <scope>NUCLEOTIDE SEQUENCE [LARGE SCALE GENOMIC DNA]</scope>
    <source>
        <strain evidence="2 3">T18</strain>
    </source>
</reference>
<comment type="caution">
    <text evidence="2">The sequence shown here is derived from an EMBL/GenBank/DDBJ whole genome shotgun (WGS) entry which is preliminary data.</text>
</comment>
<dbReference type="InterPro" id="IPR011008">
    <property type="entry name" value="Dimeric_a/b-barrel"/>
</dbReference>
<evidence type="ECO:0000259" key="1">
    <source>
        <dbReference type="PROSITE" id="PS51725"/>
    </source>
</evidence>
<organism evidence="2 3">
    <name type="scientific">Belnapia arida</name>
    <dbReference type="NCBI Taxonomy" id="2804533"/>
    <lineage>
        <taxon>Bacteria</taxon>
        <taxon>Pseudomonadati</taxon>
        <taxon>Pseudomonadota</taxon>
        <taxon>Alphaproteobacteria</taxon>
        <taxon>Acetobacterales</taxon>
        <taxon>Roseomonadaceae</taxon>
        <taxon>Belnapia</taxon>
    </lineage>
</organism>
<gene>
    <name evidence="2" type="ORF">JMJ56_20025</name>
</gene>
<dbReference type="InterPro" id="IPR050744">
    <property type="entry name" value="AI-2_Isomerase_LsrG"/>
</dbReference>
<dbReference type="PROSITE" id="PS51725">
    <property type="entry name" value="ABM"/>
    <property type="match status" value="1"/>
</dbReference>
<dbReference type="SUPFAM" id="SSF54909">
    <property type="entry name" value="Dimeric alpha+beta barrel"/>
    <property type="match status" value="1"/>
</dbReference>
<dbReference type="PANTHER" id="PTHR33336">
    <property type="entry name" value="QUINOL MONOOXYGENASE YGIN-RELATED"/>
    <property type="match status" value="1"/>
</dbReference>
<dbReference type="Proteomes" id="UP000660885">
    <property type="component" value="Unassembled WGS sequence"/>
</dbReference>
<keyword evidence="2" id="KW-0503">Monooxygenase</keyword>
<keyword evidence="3" id="KW-1185">Reference proteome</keyword>
<evidence type="ECO:0000313" key="3">
    <source>
        <dbReference type="Proteomes" id="UP000660885"/>
    </source>
</evidence>
<dbReference type="PANTHER" id="PTHR33336:SF3">
    <property type="entry name" value="ABM DOMAIN-CONTAINING PROTEIN"/>
    <property type="match status" value="1"/>
</dbReference>
<proteinExistence type="predicted"/>
<feature type="domain" description="ABM" evidence="1">
    <location>
        <begin position="2"/>
        <end position="95"/>
    </location>
</feature>
<dbReference type="Pfam" id="PF03992">
    <property type="entry name" value="ABM"/>
    <property type="match status" value="1"/>
</dbReference>
<evidence type="ECO:0000313" key="2">
    <source>
        <dbReference type="EMBL" id="MBL6080309.1"/>
    </source>
</evidence>
<protein>
    <submittedName>
        <fullName evidence="2">Antibiotic biosynthesis monooxygenase</fullName>
    </submittedName>
</protein>
<accession>A0ABS1U6L8</accession>
<name>A0ABS1U6L8_9PROT</name>
<keyword evidence="2" id="KW-0560">Oxidoreductase</keyword>
<dbReference type="EMBL" id="JAETWB010000012">
    <property type="protein sequence ID" value="MBL6080309.1"/>
    <property type="molecule type" value="Genomic_DNA"/>
</dbReference>
<dbReference type="Gene3D" id="3.30.70.100">
    <property type="match status" value="1"/>
</dbReference>
<dbReference type="GO" id="GO:0004497">
    <property type="term" value="F:monooxygenase activity"/>
    <property type="evidence" value="ECO:0007669"/>
    <property type="project" value="UniProtKB-KW"/>
</dbReference>
<dbReference type="InterPro" id="IPR007138">
    <property type="entry name" value="ABM_dom"/>
</dbReference>